<accession>A0A8J8GKF4</accession>
<evidence type="ECO:0000313" key="4">
    <source>
        <dbReference type="Proteomes" id="UP001016761"/>
    </source>
</evidence>
<dbReference type="Proteomes" id="UP001016761">
    <property type="component" value="Unassembled WGS sequence"/>
</dbReference>
<dbReference type="AlphaFoldDB" id="A0A8J8GKF4"/>
<evidence type="ECO:0000313" key="1">
    <source>
        <dbReference type="EMBL" id="NUB90918.1"/>
    </source>
</evidence>
<dbReference type="Proteomes" id="UP000728647">
    <property type="component" value="Unassembled WGS sequence"/>
</dbReference>
<gene>
    <name evidence="1" type="ORF">HT576_07775</name>
    <name evidence="2" type="ORF">HTZ84_13240</name>
</gene>
<dbReference type="EMBL" id="JABURA010000001">
    <property type="protein sequence ID" value="NUB90918.1"/>
    <property type="molecule type" value="Genomic_DNA"/>
</dbReference>
<protein>
    <submittedName>
        <fullName evidence="1">Uncharacterized protein</fullName>
    </submittedName>
</protein>
<name>A0A8J8GKF4_9EURY</name>
<proteinExistence type="predicted"/>
<dbReference type="PROSITE" id="PS51257">
    <property type="entry name" value="PROKAR_LIPOPROTEIN"/>
    <property type="match status" value="1"/>
</dbReference>
<evidence type="ECO:0000313" key="2">
    <source>
        <dbReference type="EMBL" id="NUC73263.1"/>
    </source>
</evidence>
<evidence type="ECO:0000313" key="3">
    <source>
        <dbReference type="Proteomes" id="UP000728647"/>
    </source>
</evidence>
<dbReference type="EMBL" id="JABUQZ010000001">
    <property type="protein sequence ID" value="NUC73263.1"/>
    <property type="molecule type" value="Genomic_DNA"/>
</dbReference>
<organism evidence="1 3">
    <name type="scientific">Haloterrigena gelatinilytica</name>
    <dbReference type="NCBI Taxonomy" id="2741724"/>
    <lineage>
        <taxon>Archaea</taxon>
        <taxon>Methanobacteriati</taxon>
        <taxon>Methanobacteriota</taxon>
        <taxon>Stenosarchaea group</taxon>
        <taxon>Halobacteria</taxon>
        <taxon>Halobacteriales</taxon>
        <taxon>Natrialbaceae</taxon>
        <taxon>Haloterrigena</taxon>
    </lineage>
</organism>
<sequence>MKRRPLLATASAAAFGLAGCLGAFAREGDIEYETCPNTIVRVGSLSDPAEAEVIDALENGGYETEDELVLAETVDVDESYLRWCDRYYAAVVERDGDDVTRLRLEETAPPADPVRIENGTDEAVTLEVRIEYEEEPLLERTVAVSANESAALDGPDYRFGSYRAEIEIPARSERVVETWTVDEGSFQAFVDVDADDLQVAQGYAQVATCEWNEDGDLVDS</sequence>
<dbReference type="RefSeq" id="WP_174681113.1">
    <property type="nucleotide sequence ID" value="NZ_JABUQZ010000001.1"/>
</dbReference>
<reference evidence="1 4" key="1">
    <citation type="submission" date="2020-06" db="EMBL/GenBank/DDBJ databases">
        <title>Haloterrigena sp. nov., an extremely halophilic archaeon isolated from a saline sediment.</title>
        <authorList>
            <person name="Liu B.-B."/>
        </authorList>
    </citation>
    <scope>NUCLEOTIDE SEQUENCE</scope>
    <source>
        <strain evidence="1">SYSU A121-1</strain>
        <strain evidence="2 4">SYSU A558-1</strain>
    </source>
</reference>
<dbReference type="OrthoDB" id="199891at2157"/>
<keyword evidence="4" id="KW-1185">Reference proteome</keyword>
<comment type="caution">
    <text evidence="1">The sequence shown here is derived from an EMBL/GenBank/DDBJ whole genome shotgun (WGS) entry which is preliminary data.</text>
</comment>